<protein>
    <submittedName>
        <fullName evidence="2">Uncharacterized protein</fullName>
    </submittedName>
</protein>
<keyword evidence="1" id="KW-0732">Signal</keyword>
<proteinExistence type="predicted"/>
<name>A0ABM8ARE6_9BACT</name>
<evidence type="ECO:0000313" key="3">
    <source>
        <dbReference type="Proteomes" id="UP001061361"/>
    </source>
</evidence>
<dbReference type="RefSeq" id="WP_264984033.1">
    <property type="nucleotide sequence ID" value="NZ_AP026708.1"/>
</dbReference>
<feature type="signal peptide" evidence="1">
    <location>
        <begin position="1"/>
        <end position="21"/>
    </location>
</feature>
<reference evidence="2" key="1">
    <citation type="submission" date="2022-08" db="EMBL/GenBank/DDBJ databases">
        <title>Genome Sequence of the sulphate-reducing bacterium, Pseudodesulfovibrio portus JCM14722.</title>
        <authorList>
            <person name="Kondo R."/>
            <person name="Kataoka T."/>
        </authorList>
    </citation>
    <scope>NUCLEOTIDE SEQUENCE</scope>
    <source>
        <strain evidence="2">JCM 14722</strain>
    </source>
</reference>
<dbReference type="EMBL" id="AP026708">
    <property type="protein sequence ID" value="BDQ33985.1"/>
    <property type="molecule type" value="Genomic_DNA"/>
</dbReference>
<feature type="chain" id="PRO_5045628678" evidence="1">
    <location>
        <begin position="22"/>
        <end position="151"/>
    </location>
</feature>
<sequence length="151" mass="17235">MQTVRVLILLIALAMPAVSGAADFVSTPHPMSFRGLEWGVSLADVPDLMPVQEKGYKDTYFKKNEPMKLDKADLQSVAYYFRKDKLYRVGVAFKGRVNQFLLKDMLIQAYGPGRGIGFRYGWMWPDFSIELNYDNEHDTGSLYYTFEGGLK</sequence>
<evidence type="ECO:0000313" key="2">
    <source>
        <dbReference type="EMBL" id="BDQ33985.1"/>
    </source>
</evidence>
<gene>
    <name evidence="2" type="ORF">JCM14722_15270</name>
</gene>
<keyword evidence="3" id="KW-1185">Reference proteome</keyword>
<dbReference type="Proteomes" id="UP001061361">
    <property type="component" value="Chromosome"/>
</dbReference>
<organism evidence="2 3">
    <name type="scientific">Pseudodesulfovibrio portus</name>
    <dbReference type="NCBI Taxonomy" id="231439"/>
    <lineage>
        <taxon>Bacteria</taxon>
        <taxon>Pseudomonadati</taxon>
        <taxon>Thermodesulfobacteriota</taxon>
        <taxon>Desulfovibrionia</taxon>
        <taxon>Desulfovibrionales</taxon>
        <taxon>Desulfovibrionaceae</taxon>
    </lineage>
</organism>
<evidence type="ECO:0000256" key="1">
    <source>
        <dbReference type="SAM" id="SignalP"/>
    </source>
</evidence>
<accession>A0ABM8ARE6</accession>